<organism evidence="2 3">
    <name type="scientific">Niallia taxi</name>
    <dbReference type="NCBI Taxonomy" id="2499688"/>
    <lineage>
        <taxon>Bacteria</taxon>
        <taxon>Bacillati</taxon>
        <taxon>Bacillota</taxon>
        <taxon>Bacilli</taxon>
        <taxon>Bacillales</taxon>
        <taxon>Bacillaceae</taxon>
        <taxon>Niallia</taxon>
    </lineage>
</organism>
<keyword evidence="1" id="KW-0472">Membrane</keyword>
<proteinExistence type="predicted"/>
<accession>A0A3S2U7H7</accession>
<name>A0A3S2U7H7_9BACI</name>
<protein>
    <submittedName>
        <fullName evidence="2">Uncharacterized protein</fullName>
    </submittedName>
</protein>
<reference evidence="2 3" key="1">
    <citation type="submission" date="2019-01" db="EMBL/GenBank/DDBJ databases">
        <title>Bacillus sp. M5HDSG1-1, whole genome shotgun sequence.</title>
        <authorList>
            <person name="Tuo L."/>
        </authorList>
    </citation>
    <scope>NUCLEOTIDE SEQUENCE [LARGE SCALE GENOMIC DNA]</scope>
    <source>
        <strain evidence="2 3">M5HDSG1-1</strain>
    </source>
</reference>
<feature type="transmembrane region" description="Helical" evidence="1">
    <location>
        <begin position="146"/>
        <end position="167"/>
    </location>
</feature>
<feature type="transmembrane region" description="Helical" evidence="1">
    <location>
        <begin position="25"/>
        <end position="42"/>
    </location>
</feature>
<dbReference type="Proteomes" id="UP000288024">
    <property type="component" value="Unassembled WGS sequence"/>
</dbReference>
<dbReference type="InterPro" id="IPR048147">
    <property type="entry name" value="CBO0543-like"/>
</dbReference>
<dbReference type="EMBL" id="RZTZ01000013">
    <property type="protein sequence ID" value="RVT58289.1"/>
    <property type="molecule type" value="Genomic_DNA"/>
</dbReference>
<evidence type="ECO:0000313" key="2">
    <source>
        <dbReference type="EMBL" id="RVT58289.1"/>
    </source>
</evidence>
<keyword evidence="1" id="KW-0812">Transmembrane</keyword>
<dbReference type="RefSeq" id="WP_127741006.1">
    <property type="nucleotide sequence ID" value="NZ_RZTZ01000013.1"/>
</dbReference>
<dbReference type="NCBIfam" id="NF041644">
    <property type="entry name" value="CBO0543_fam"/>
    <property type="match status" value="1"/>
</dbReference>
<gene>
    <name evidence="2" type="ORF">EM808_22500</name>
</gene>
<dbReference type="AlphaFoldDB" id="A0A3S2U7H7"/>
<feature type="transmembrane region" description="Helical" evidence="1">
    <location>
        <begin position="62"/>
        <end position="83"/>
    </location>
</feature>
<evidence type="ECO:0000313" key="3">
    <source>
        <dbReference type="Proteomes" id="UP000288024"/>
    </source>
</evidence>
<keyword evidence="1" id="KW-1133">Transmembrane helix</keyword>
<feature type="transmembrane region" description="Helical" evidence="1">
    <location>
        <begin position="95"/>
        <end position="112"/>
    </location>
</feature>
<comment type="caution">
    <text evidence="2">The sequence shown here is derived from an EMBL/GenBank/DDBJ whole genome shotgun (WGS) entry which is preliminary data.</text>
</comment>
<sequence>MHLLLSITLILVCYFRKDWKKIHTYHLTVMYIIICDLLYNLLCHRKPLWRYTPDIFQHYPILVDILHSFVNLPVLALLYLANYPFEGNNVIQSKYIIKWIICSFLVELVFLYFKRIELINGYEVWMEIPFYSTMFVMLRLHHKRPFLSYFLSVLIVIFLLFVFKIPLRA</sequence>
<keyword evidence="3" id="KW-1185">Reference proteome</keyword>
<evidence type="ECO:0000256" key="1">
    <source>
        <dbReference type="SAM" id="Phobius"/>
    </source>
</evidence>